<dbReference type="EMBL" id="VASG01000012">
    <property type="protein sequence ID" value="TLP68647.1"/>
    <property type="molecule type" value="Genomic_DNA"/>
</dbReference>
<evidence type="ECO:0000256" key="3">
    <source>
        <dbReference type="ARBA" id="ARBA00023125"/>
    </source>
</evidence>
<dbReference type="Proteomes" id="UP000307510">
    <property type="component" value="Unassembled WGS sequence"/>
</dbReference>
<accession>A0A5R8ZST5</accession>
<feature type="DNA-binding region" description="H-T-H motif" evidence="5">
    <location>
        <begin position="46"/>
        <end position="65"/>
    </location>
</feature>
<dbReference type="SUPFAM" id="SSF48498">
    <property type="entry name" value="Tetracyclin repressor-like, C-terminal domain"/>
    <property type="match status" value="1"/>
</dbReference>
<evidence type="ECO:0000256" key="1">
    <source>
        <dbReference type="ARBA" id="ARBA00022491"/>
    </source>
</evidence>
<evidence type="ECO:0000259" key="6">
    <source>
        <dbReference type="PROSITE" id="PS50977"/>
    </source>
</evidence>
<dbReference type="GO" id="GO:0003677">
    <property type="term" value="F:DNA binding"/>
    <property type="evidence" value="ECO:0007669"/>
    <property type="project" value="UniProtKB-UniRule"/>
</dbReference>
<comment type="caution">
    <text evidence="7">The sequence shown here is derived from an EMBL/GenBank/DDBJ whole genome shotgun (WGS) entry which is preliminary data.</text>
</comment>
<dbReference type="InterPro" id="IPR039538">
    <property type="entry name" value="BetI_C"/>
</dbReference>
<name>A0A5R8ZST5_PSENT</name>
<dbReference type="PANTHER" id="PTHR43479">
    <property type="entry name" value="ACREF/ENVCD OPERON REPRESSOR-RELATED"/>
    <property type="match status" value="1"/>
</dbReference>
<dbReference type="InterPro" id="IPR036271">
    <property type="entry name" value="Tet_transcr_reg_TetR-rel_C_sf"/>
</dbReference>
<evidence type="ECO:0000313" key="8">
    <source>
        <dbReference type="Proteomes" id="UP000307510"/>
    </source>
</evidence>
<evidence type="ECO:0000256" key="5">
    <source>
        <dbReference type="PROSITE-ProRule" id="PRU00335"/>
    </source>
</evidence>
<keyword evidence="1" id="KW-0678">Repressor</keyword>
<reference evidence="7 8" key="1">
    <citation type="submission" date="2019-05" db="EMBL/GenBank/DDBJ databases">
        <authorList>
            <person name="Moore K."/>
            <person name="O'Neill P."/>
            <person name="Farbos A."/>
            <person name="Studholme D.J."/>
        </authorList>
    </citation>
    <scope>NUCLEOTIDE SEQUENCE [LARGE SCALE GENOMIC DNA]</scope>
    <source>
        <strain evidence="7 8">DSM 9128</strain>
    </source>
</reference>
<dbReference type="InterPro" id="IPR001647">
    <property type="entry name" value="HTH_TetR"/>
</dbReference>
<proteinExistence type="predicted"/>
<reference evidence="8" key="2">
    <citation type="submission" date="2019-06" db="EMBL/GenBank/DDBJ databases">
        <title>AzeR, a transcriptional regulator that responds to azelaic acid in Pseudomonas nitroreducens.</title>
        <authorList>
            <person name="Bez C."/>
            <person name="Javvadi S.G."/>
            <person name="Bertani I."/>
            <person name="Devescovi G."/>
            <person name="Studholme D.J."/>
            <person name="Geller A."/>
            <person name="Levy A."/>
            <person name="Venturi V."/>
        </authorList>
    </citation>
    <scope>NUCLEOTIDE SEQUENCE [LARGE SCALE GENOMIC DNA]</scope>
    <source>
        <strain evidence="8">DSM 9128</strain>
    </source>
</reference>
<dbReference type="InterPro" id="IPR009057">
    <property type="entry name" value="Homeodomain-like_sf"/>
</dbReference>
<dbReference type="Pfam" id="PF13977">
    <property type="entry name" value="TetR_C_6"/>
    <property type="match status" value="1"/>
</dbReference>
<dbReference type="PROSITE" id="PS50977">
    <property type="entry name" value="HTH_TETR_2"/>
    <property type="match status" value="1"/>
</dbReference>
<gene>
    <name evidence="7" type="ORF">FEA48_29830</name>
</gene>
<keyword evidence="3 5" id="KW-0238">DNA-binding</keyword>
<keyword evidence="4" id="KW-0804">Transcription</keyword>
<organism evidence="7 8">
    <name type="scientific">Pseudomonas nitroreducens</name>
    <dbReference type="NCBI Taxonomy" id="46680"/>
    <lineage>
        <taxon>Bacteria</taxon>
        <taxon>Pseudomonadati</taxon>
        <taxon>Pseudomonadota</taxon>
        <taxon>Gammaproteobacteria</taxon>
        <taxon>Pseudomonadales</taxon>
        <taxon>Pseudomonadaceae</taxon>
        <taxon>Pseudomonas</taxon>
    </lineage>
</organism>
<dbReference type="InterPro" id="IPR050624">
    <property type="entry name" value="HTH-type_Tx_Regulator"/>
</dbReference>
<dbReference type="RefSeq" id="WP_138217019.1">
    <property type="nucleotide sequence ID" value="NZ_VASG01000012.1"/>
</dbReference>
<feature type="domain" description="HTH tetR-type" evidence="6">
    <location>
        <begin position="23"/>
        <end position="83"/>
    </location>
</feature>
<sequence>MALQKTAQQKAAQQKTKKVYDPETRREEIIKAAFLCLSEEGYAKLSARKVAARAEMALGHISYHFKDMNELLVEAYKYASHQLYEATRAGLVAEPRTSMAQLEVFLRSGFTSTFLDRSYLSVRIDLWSASLFQEDIADTERKLYAIYRERLVEILRRIAEEREVSNERIEKSADAIMAMLDGLWLDWQRRRNMKAIEHGISACLDLVAFYMPENSR</sequence>
<protein>
    <submittedName>
        <fullName evidence="7">TetR family transcriptional regulator</fullName>
    </submittedName>
</protein>
<evidence type="ECO:0000313" key="7">
    <source>
        <dbReference type="EMBL" id="TLP68647.1"/>
    </source>
</evidence>
<keyword evidence="2" id="KW-0805">Transcription regulation</keyword>
<evidence type="ECO:0000256" key="4">
    <source>
        <dbReference type="ARBA" id="ARBA00023163"/>
    </source>
</evidence>
<dbReference type="Gene3D" id="1.10.357.10">
    <property type="entry name" value="Tetracycline Repressor, domain 2"/>
    <property type="match status" value="1"/>
</dbReference>
<dbReference type="Pfam" id="PF00440">
    <property type="entry name" value="TetR_N"/>
    <property type="match status" value="1"/>
</dbReference>
<dbReference type="SUPFAM" id="SSF46689">
    <property type="entry name" value="Homeodomain-like"/>
    <property type="match status" value="1"/>
</dbReference>
<dbReference type="PANTHER" id="PTHR43479:SF11">
    <property type="entry name" value="ACREF_ENVCD OPERON REPRESSOR-RELATED"/>
    <property type="match status" value="1"/>
</dbReference>
<dbReference type="AlphaFoldDB" id="A0A5R8ZST5"/>
<evidence type="ECO:0000256" key="2">
    <source>
        <dbReference type="ARBA" id="ARBA00023015"/>
    </source>
</evidence>